<dbReference type="Proteomes" id="UP000433876">
    <property type="component" value="Unassembled WGS sequence"/>
</dbReference>
<dbReference type="OMA" id="AECNETI"/>
<gene>
    <name evidence="2" type="ORF">SMACR_06154</name>
</gene>
<evidence type="ECO:0000313" key="2">
    <source>
        <dbReference type="EMBL" id="KAA8628012.1"/>
    </source>
</evidence>
<dbReference type="EMBL" id="NMPR01000214">
    <property type="protein sequence ID" value="KAA8628012.1"/>
    <property type="molecule type" value="Genomic_DNA"/>
</dbReference>
<sequence>MHLKLSLSLLTATAWLASAGPYTIRWFSGRFCDGGSLGCNGYDTYQFCAQPPSPSSFLAMRATSSGPVGILVFTEVTNTGGCGLCTTVGSLNTCYLNAPFETAFVASISQCRRGRTSGFDQHSTARVAAFERHAECNETIPIDTATINGHDYDVTGPESERLQIMVDVMDLTGEEFAAKWAGKYRGPATDGTPTTLVTVSTPASATSA</sequence>
<reference evidence="2 3" key="1">
    <citation type="submission" date="2017-07" db="EMBL/GenBank/DDBJ databases">
        <title>Genome sequence of the Sordaria macrospora wild type strain R19027.</title>
        <authorList>
            <person name="Nowrousian M."/>
            <person name="Teichert I."/>
            <person name="Kueck U."/>
        </authorList>
    </citation>
    <scope>NUCLEOTIDE SEQUENCE [LARGE SCALE GENOMIC DNA]</scope>
    <source>
        <strain evidence="2 3">R19027</strain>
        <tissue evidence="2">Mycelium</tissue>
    </source>
</reference>
<proteinExistence type="predicted"/>
<evidence type="ECO:0000313" key="3">
    <source>
        <dbReference type="Proteomes" id="UP000433876"/>
    </source>
</evidence>
<protein>
    <submittedName>
        <fullName evidence="2">Uncharacterized protein</fullName>
    </submittedName>
</protein>
<feature type="signal peptide" evidence="1">
    <location>
        <begin position="1"/>
        <end position="19"/>
    </location>
</feature>
<accession>A0A8S8ZI61</accession>
<name>A0A8S8ZI61_SORMA</name>
<dbReference type="AlphaFoldDB" id="A0A8S8ZI61"/>
<organism evidence="2 3">
    <name type="scientific">Sordaria macrospora</name>
    <dbReference type="NCBI Taxonomy" id="5147"/>
    <lineage>
        <taxon>Eukaryota</taxon>
        <taxon>Fungi</taxon>
        <taxon>Dikarya</taxon>
        <taxon>Ascomycota</taxon>
        <taxon>Pezizomycotina</taxon>
        <taxon>Sordariomycetes</taxon>
        <taxon>Sordariomycetidae</taxon>
        <taxon>Sordariales</taxon>
        <taxon>Sordariaceae</taxon>
        <taxon>Sordaria</taxon>
    </lineage>
</organism>
<comment type="caution">
    <text evidence="2">The sequence shown here is derived from an EMBL/GenBank/DDBJ whole genome shotgun (WGS) entry which is preliminary data.</text>
</comment>
<dbReference type="VEuPathDB" id="FungiDB:SMAC_06154"/>
<feature type="chain" id="PRO_5035740699" evidence="1">
    <location>
        <begin position="20"/>
        <end position="208"/>
    </location>
</feature>
<evidence type="ECO:0000256" key="1">
    <source>
        <dbReference type="SAM" id="SignalP"/>
    </source>
</evidence>
<keyword evidence="1" id="KW-0732">Signal</keyword>